<dbReference type="Proteomes" id="UP001235064">
    <property type="component" value="Unassembled WGS sequence"/>
</dbReference>
<reference evidence="2 3" key="1">
    <citation type="submission" date="2023-06" db="EMBL/GenBank/DDBJ databases">
        <title>Microbacterium sp. nov., isolated from a waste landfill.</title>
        <authorList>
            <person name="Wen W."/>
        </authorList>
    </citation>
    <scope>NUCLEOTIDE SEQUENCE [LARGE SCALE GENOMIC DNA]</scope>
    <source>
        <strain evidence="2 3">ASV49</strain>
    </source>
</reference>
<name>A0ABT7N306_9MICO</name>
<feature type="domain" description="NAD(P)-binding" evidence="1">
    <location>
        <begin position="8"/>
        <end position="198"/>
    </location>
</feature>
<dbReference type="EMBL" id="JASXSZ010000006">
    <property type="protein sequence ID" value="MDL9981082.1"/>
    <property type="molecule type" value="Genomic_DNA"/>
</dbReference>
<protein>
    <submittedName>
        <fullName evidence="2">NAD(P)H-binding protein</fullName>
    </submittedName>
</protein>
<dbReference type="Gene3D" id="3.40.50.720">
    <property type="entry name" value="NAD(P)-binding Rossmann-like Domain"/>
    <property type="match status" value="1"/>
</dbReference>
<dbReference type="InterPro" id="IPR016040">
    <property type="entry name" value="NAD(P)-bd_dom"/>
</dbReference>
<evidence type="ECO:0000259" key="1">
    <source>
        <dbReference type="Pfam" id="PF13460"/>
    </source>
</evidence>
<evidence type="ECO:0000313" key="2">
    <source>
        <dbReference type="EMBL" id="MDL9981082.1"/>
    </source>
</evidence>
<dbReference type="PANTHER" id="PTHR43355:SF2">
    <property type="entry name" value="FLAVIN REDUCTASE (NADPH)"/>
    <property type="match status" value="1"/>
</dbReference>
<accession>A0ABT7N306</accession>
<comment type="caution">
    <text evidence="2">The sequence shown here is derived from an EMBL/GenBank/DDBJ whole genome shotgun (WGS) entry which is preliminary data.</text>
</comment>
<evidence type="ECO:0000313" key="3">
    <source>
        <dbReference type="Proteomes" id="UP001235064"/>
    </source>
</evidence>
<dbReference type="RefSeq" id="WP_286290072.1">
    <property type="nucleotide sequence ID" value="NZ_JASXSZ010000006.1"/>
</dbReference>
<dbReference type="InterPro" id="IPR051606">
    <property type="entry name" value="Polyketide_Oxido-like"/>
</dbReference>
<dbReference type="Pfam" id="PF13460">
    <property type="entry name" value="NAD_binding_10"/>
    <property type="match status" value="1"/>
</dbReference>
<organism evidence="2 3">
    <name type="scientific">Microbacterium candidum</name>
    <dbReference type="NCBI Taxonomy" id="3041922"/>
    <lineage>
        <taxon>Bacteria</taxon>
        <taxon>Bacillati</taxon>
        <taxon>Actinomycetota</taxon>
        <taxon>Actinomycetes</taxon>
        <taxon>Micrococcales</taxon>
        <taxon>Microbacteriaceae</taxon>
        <taxon>Microbacterium</taxon>
    </lineage>
</organism>
<gene>
    <name evidence="2" type="ORF">QSV35_17245</name>
</gene>
<dbReference type="SUPFAM" id="SSF51735">
    <property type="entry name" value="NAD(P)-binding Rossmann-fold domains"/>
    <property type="match status" value="1"/>
</dbReference>
<dbReference type="InterPro" id="IPR036291">
    <property type="entry name" value="NAD(P)-bd_dom_sf"/>
</dbReference>
<keyword evidence="3" id="KW-1185">Reference proteome</keyword>
<sequence length="205" mass="21489">MARIAVIGGSGYAGRSIIAEAVSRGHTVLAVARRVPSERHAGAIYIEGSLTDVPDLVAQLIGVDVVVSAVAPRGDMLGLVRPNITALVTYLPDDVRVGVIGGAVSALVTPEGERLVDLPSVADEYMPEALESVGILDDLKAGPSSLDWFHLRPTGGFEGWDAEDRSEADGGWIVTDAEGEAHTDSADLAVAVVDEIEQPRRTRTA</sequence>
<proteinExistence type="predicted"/>
<dbReference type="PANTHER" id="PTHR43355">
    <property type="entry name" value="FLAVIN REDUCTASE (NADPH)"/>
    <property type="match status" value="1"/>
</dbReference>